<dbReference type="EMBL" id="JAVREJ010000001">
    <property type="protein sequence ID" value="MDT0348141.1"/>
    <property type="molecule type" value="Genomic_DNA"/>
</dbReference>
<protein>
    <recommendedName>
        <fullName evidence="3">DUF222 domain-containing protein</fullName>
    </recommendedName>
</protein>
<evidence type="ECO:0000313" key="2">
    <source>
        <dbReference type="Proteomes" id="UP001183202"/>
    </source>
</evidence>
<dbReference type="Proteomes" id="UP001183202">
    <property type="component" value="Unassembled WGS sequence"/>
</dbReference>
<comment type="caution">
    <text evidence="1">The sequence shown here is derived from an EMBL/GenBank/DDBJ whole genome shotgun (WGS) entry which is preliminary data.</text>
</comment>
<evidence type="ECO:0008006" key="3">
    <source>
        <dbReference type="Google" id="ProtNLM"/>
    </source>
</evidence>
<accession>A0ABU2N2J2</accession>
<proteinExistence type="predicted"/>
<keyword evidence="2" id="KW-1185">Reference proteome</keyword>
<sequence length="111" mass="12476">MFEHLDDVLVRVTQERDELLADPNAVNRSTRLASVFESEAETWSQLYELSSIRLVWRAALAAEAGARANARRWAERAAWDARCGSRQERVTGRVQARTPRLAVLPGQSRGA</sequence>
<dbReference type="RefSeq" id="WP_311554040.1">
    <property type="nucleotide sequence ID" value="NZ_JAVREJ010000001.1"/>
</dbReference>
<evidence type="ECO:0000313" key="1">
    <source>
        <dbReference type="EMBL" id="MDT0348141.1"/>
    </source>
</evidence>
<name>A0ABU2N2J2_9PSEU</name>
<reference evidence="2" key="1">
    <citation type="submission" date="2023-07" db="EMBL/GenBank/DDBJ databases">
        <title>30 novel species of actinomycetes from the DSMZ collection.</title>
        <authorList>
            <person name="Nouioui I."/>
        </authorList>
    </citation>
    <scope>NUCLEOTIDE SEQUENCE [LARGE SCALE GENOMIC DNA]</scope>
    <source>
        <strain evidence="2">DSM 45834</strain>
    </source>
</reference>
<organism evidence="1 2">
    <name type="scientific">Pseudonocardia charpentierae</name>
    <dbReference type="NCBI Taxonomy" id="3075545"/>
    <lineage>
        <taxon>Bacteria</taxon>
        <taxon>Bacillati</taxon>
        <taxon>Actinomycetota</taxon>
        <taxon>Actinomycetes</taxon>
        <taxon>Pseudonocardiales</taxon>
        <taxon>Pseudonocardiaceae</taxon>
        <taxon>Pseudonocardia</taxon>
    </lineage>
</organism>
<gene>
    <name evidence="1" type="ORF">RM445_01205</name>
</gene>